<sequence>MSSPSPQVESSPSPAKRNKKQSDEQFKITMEQNDKLIKAITKSTSERNKIQRKKVEVQRMKQEYKILFSDLNSITDRIARAYIENEREIILRRRASTCQHEEHGQGSQSQHHGSQYQESQIQGEHIQGDHVQRQLFQGEDQLSPNDQQDFSQYYYYLKRIA</sequence>
<organism evidence="3">
    <name type="scientific">Brassica oleracea</name>
    <name type="common">Wild cabbage</name>
    <dbReference type="NCBI Taxonomy" id="3712"/>
    <lineage>
        <taxon>Eukaryota</taxon>
        <taxon>Viridiplantae</taxon>
        <taxon>Streptophyta</taxon>
        <taxon>Embryophyta</taxon>
        <taxon>Tracheophyta</taxon>
        <taxon>Spermatophyta</taxon>
        <taxon>Magnoliopsida</taxon>
        <taxon>eudicotyledons</taxon>
        <taxon>Gunneridae</taxon>
        <taxon>Pentapetalae</taxon>
        <taxon>rosids</taxon>
        <taxon>malvids</taxon>
        <taxon>Brassicales</taxon>
        <taxon>Brassicaceae</taxon>
        <taxon>Brassiceae</taxon>
        <taxon>Brassica</taxon>
    </lineage>
</organism>
<dbReference type="InterPro" id="IPR029466">
    <property type="entry name" value="NAM-associated_C"/>
</dbReference>
<feature type="domain" description="No apical meristem-associated C-terminal" evidence="2">
    <location>
        <begin position="15"/>
        <end position="89"/>
    </location>
</feature>
<name>A0A3P6EYY9_BRAOL</name>
<proteinExistence type="predicted"/>
<feature type="compositionally biased region" description="Low complexity" evidence="1">
    <location>
        <begin position="1"/>
        <end position="14"/>
    </location>
</feature>
<reference evidence="3" key="1">
    <citation type="submission" date="2018-11" db="EMBL/GenBank/DDBJ databases">
        <authorList>
            <consortium name="Genoscope - CEA"/>
            <person name="William W."/>
        </authorList>
    </citation>
    <scope>NUCLEOTIDE SEQUENCE</scope>
</reference>
<evidence type="ECO:0000313" key="3">
    <source>
        <dbReference type="EMBL" id="VDD36329.1"/>
    </source>
</evidence>
<feature type="region of interest" description="Disordered" evidence="1">
    <location>
        <begin position="1"/>
        <end position="27"/>
    </location>
</feature>
<dbReference type="Pfam" id="PF14303">
    <property type="entry name" value="NAM-associated"/>
    <property type="match status" value="1"/>
</dbReference>
<feature type="compositionally biased region" description="Low complexity" evidence="1">
    <location>
        <begin position="105"/>
        <end position="120"/>
    </location>
</feature>
<accession>A0A3P6EYY9</accession>
<gene>
    <name evidence="3" type="ORF">BOLC7T41889H</name>
</gene>
<feature type="region of interest" description="Disordered" evidence="1">
    <location>
        <begin position="94"/>
        <end position="122"/>
    </location>
</feature>
<protein>
    <recommendedName>
        <fullName evidence="2">No apical meristem-associated C-terminal domain-containing protein</fullName>
    </recommendedName>
</protein>
<evidence type="ECO:0000256" key="1">
    <source>
        <dbReference type="SAM" id="MobiDB-lite"/>
    </source>
</evidence>
<evidence type="ECO:0000259" key="2">
    <source>
        <dbReference type="Pfam" id="PF14303"/>
    </source>
</evidence>
<dbReference type="EMBL" id="LR031876">
    <property type="protein sequence ID" value="VDD36329.1"/>
    <property type="molecule type" value="Genomic_DNA"/>
</dbReference>
<dbReference type="AlphaFoldDB" id="A0A3P6EYY9"/>